<organism evidence="2 3">
    <name type="scientific">Pseudomonas denitrificans</name>
    <dbReference type="NCBI Taxonomy" id="43306"/>
    <lineage>
        <taxon>Bacteria</taxon>
        <taxon>Pseudomonadati</taxon>
        <taxon>Pseudomonadota</taxon>
        <taxon>Gammaproteobacteria</taxon>
        <taxon>Pseudomonadales</taxon>
        <taxon>Pseudomonadaceae</taxon>
        <taxon>Halopseudomonas</taxon>
    </lineage>
</organism>
<dbReference type="GO" id="GO:0003677">
    <property type="term" value="F:DNA binding"/>
    <property type="evidence" value="ECO:0007669"/>
    <property type="project" value="InterPro"/>
</dbReference>
<dbReference type="InterPro" id="IPR009679">
    <property type="entry name" value="Phage_186_CII-like"/>
</dbReference>
<dbReference type="Proteomes" id="UP000326659">
    <property type="component" value="Chromosome"/>
</dbReference>
<feature type="region of interest" description="Disordered" evidence="1">
    <location>
        <begin position="1"/>
        <end position="24"/>
    </location>
</feature>
<accession>A0A9X7NA27</accession>
<evidence type="ECO:0000313" key="3">
    <source>
        <dbReference type="Proteomes" id="UP000326659"/>
    </source>
</evidence>
<keyword evidence="3" id="KW-1185">Reference proteome</keyword>
<sequence length="131" mass="14725">MQHKLSPTHANSHMNPQDIEEVTTATRDPRIVDSLIEAYGDAAWVDLRGVMEEIQRDCKEDLDSAAAILKAISETLQRQSRLTQTIAEHLANDGRIDHRELAEQKLLLRRVQGALLALELLLEREAEVAHG</sequence>
<proteinExistence type="predicted"/>
<gene>
    <name evidence="2" type="ORF">F1C79_31445</name>
</gene>
<protein>
    <submittedName>
        <fullName evidence="2">Uncharacterized protein</fullName>
    </submittedName>
</protein>
<dbReference type="KEGG" id="pden:F1C79_31445"/>
<name>A0A9X7NA27_PSEDE</name>
<reference evidence="2 3" key="1">
    <citation type="submission" date="2019-09" db="EMBL/GenBank/DDBJ databases">
        <title>Prosopis cineraria nodule microbiome.</title>
        <authorList>
            <person name="Chaluvadi S.R."/>
            <person name="Ali R."/>
            <person name="Wang X."/>
        </authorList>
    </citation>
    <scope>NUCLEOTIDE SEQUENCE [LARGE SCALE GENOMIC DNA]</scope>
    <source>
        <strain evidence="2 3">BG1</strain>
    </source>
</reference>
<evidence type="ECO:0000256" key="1">
    <source>
        <dbReference type="SAM" id="MobiDB-lite"/>
    </source>
</evidence>
<dbReference type="Pfam" id="PF06892">
    <property type="entry name" value="Phage_CP76"/>
    <property type="match status" value="1"/>
</dbReference>
<dbReference type="EMBL" id="CP043626">
    <property type="protein sequence ID" value="QEY76130.1"/>
    <property type="molecule type" value="Genomic_DNA"/>
</dbReference>
<dbReference type="AlphaFoldDB" id="A0A9X7NA27"/>
<dbReference type="OrthoDB" id="6120031at2"/>
<evidence type="ECO:0000313" key="2">
    <source>
        <dbReference type="EMBL" id="QEY76130.1"/>
    </source>
</evidence>